<protein>
    <submittedName>
        <fullName evidence="2">Uncharacterized protein</fullName>
    </submittedName>
</protein>
<accession>A0A8D8Y2W9</accession>
<dbReference type="AlphaFoldDB" id="A0A8D8Y2W9"/>
<dbReference type="EMBL" id="HBUF01354622">
    <property type="protein sequence ID" value="CAG6716509.1"/>
    <property type="molecule type" value="Transcribed_RNA"/>
</dbReference>
<organism evidence="2">
    <name type="scientific">Cacopsylla melanoneura</name>
    <dbReference type="NCBI Taxonomy" id="428564"/>
    <lineage>
        <taxon>Eukaryota</taxon>
        <taxon>Metazoa</taxon>
        <taxon>Ecdysozoa</taxon>
        <taxon>Arthropoda</taxon>
        <taxon>Hexapoda</taxon>
        <taxon>Insecta</taxon>
        <taxon>Pterygota</taxon>
        <taxon>Neoptera</taxon>
        <taxon>Paraneoptera</taxon>
        <taxon>Hemiptera</taxon>
        <taxon>Sternorrhyncha</taxon>
        <taxon>Psylloidea</taxon>
        <taxon>Psyllidae</taxon>
        <taxon>Psyllinae</taxon>
        <taxon>Cacopsylla</taxon>
    </lineage>
</organism>
<evidence type="ECO:0000313" key="2">
    <source>
        <dbReference type="EMBL" id="CAG6716509.1"/>
    </source>
</evidence>
<feature type="region of interest" description="Disordered" evidence="1">
    <location>
        <begin position="1"/>
        <end position="91"/>
    </location>
</feature>
<reference evidence="2" key="1">
    <citation type="submission" date="2021-05" db="EMBL/GenBank/DDBJ databases">
        <authorList>
            <person name="Alioto T."/>
            <person name="Alioto T."/>
            <person name="Gomez Garrido J."/>
        </authorList>
    </citation>
    <scope>NUCLEOTIDE SEQUENCE</scope>
</reference>
<feature type="compositionally biased region" description="Low complexity" evidence="1">
    <location>
        <begin position="51"/>
        <end position="64"/>
    </location>
</feature>
<evidence type="ECO:0000256" key="1">
    <source>
        <dbReference type="SAM" id="MobiDB-lite"/>
    </source>
</evidence>
<feature type="region of interest" description="Disordered" evidence="1">
    <location>
        <begin position="135"/>
        <end position="167"/>
    </location>
</feature>
<sequence>MQSPQQMMQSLSESPSPQQIMQSLSESSSPQHLMQSPQQMMQTLREPASPQQLMQTQQMIQSLSEPSSPHQQQLMQSLSESSPPQLMSLGNASPPQLIQTLSEPIPQHQQLMQSSQQMIQTVCEASPQQLIHSMTDSFSRPSSSQCATEASPQLSFSQAMEDSNSQSRLSIAPDETCQHLLMKKQEDNLNFMQQMIHKSEDLKLQQSGGSTVQDMLLMSSAESKLSTELLNYMTNSSDKDTDLKNMMLSDVRPEGNIQFSTAENPVSSGNNLIANTVSSGNNLIMLVLTNDR</sequence>
<feature type="compositionally biased region" description="Polar residues" evidence="1">
    <location>
        <begin position="20"/>
        <end position="42"/>
    </location>
</feature>
<feature type="compositionally biased region" description="Low complexity" evidence="1">
    <location>
        <begin position="71"/>
        <end position="89"/>
    </location>
</feature>
<proteinExistence type="predicted"/>
<feature type="compositionally biased region" description="Low complexity" evidence="1">
    <location>
        <begin position="1"/>
        <end position="19"/>
    </location>
</feature>
<name>A0A8D8Y2W9_9HEMI</name>